<feature type="region of interest" description="Disordered" evidence="1">
    <location>
        <begin position="698"/>
        <end position="785"/>
    </location>
</feature>
<keyword evidence="5" id="KW-1185">Reference proteome</keyword>
<keyword evidence="2" id="KW-0472">Membrane</keyword>
<feature type="transmembrane region" description="Helical" evidence="2">
    <location>
        <begin position="789"/>
        <end position="811"/>
    </location>
</feature>
<proteinExistence type="predicted"/>
<evidence type="ECO:0000313" key="5">
    <source>
        <dbReference type="Proteomes" id="UP000683520"/>
    </source>
</evidence>
<protein>
    <submittedName>
        <fullName evidence="4">Uncharacterized protein</fullName>
    </submittedName>
</protein>
<feature type="compositionally biased region" description="Polar residues" evidence="1">
    <location>
        <begin position="750"/>
        <end position="767"/>
    </location>
</feature>
<evidence type="ECO:0000256" key="3">
    <source>
        <dbReference type="SAM" id="SignalP"/>
    </source>
</evidence>
<reference evidence="4 5" key="1">
    <citation type="submission" date="2021-06" db="EMBL/GenBank/DDBJ databases">
        <title>FDA dAtabase for Regulatory Grade micrObial Sequences (FDA-ARGOS): Supporting development and validation of Infectious Disease Dx tests.</title>
        <authorList>
            <person name="Sproer C."/>
            <person name="Gronow S."/>
            <person name="Severitt S."/>
            <person name="Schroder I."/>
            <person name="Tallon L."/>
            <person name="Sadzewicz L."/>
            <person name="Zhao X."/>
            <person name="Boylan J."/>
            <person name="Ott S."/>
            <person name="Bowen H."/>
            <person name="Vavikolanu K."/>
            <person name="Mehta A."/>
            <person name="Aluvathingal J."/>
            <person name="Nadendla S."/>
            <person name="Lowell S."/>
            <person name="Myers T."/>
            <person name="Yan Y."/>
        </authorList>
    </citation>
    <scope>NUCLEOTIDE SEQUENCE [LARGE SCALE GENOMIC DNA]</scope>
    <source>
        <strain evidence="4 5">FDAARGOS 1425</strain>
    </source>
</reference>
<name>A0ABX8KWR0_9CORY</name>
<keyword evidence="2" id="KW-0812">Transmembrane</keyword>
<keyword evidence="2" id="KW-1133">Transmembrane helix</keyword>
<dbReference type="GeneID" id="92749176"/>
<sequence length="813" mass="87889">MRVHKKVAAAAVAASLGAGLVVPIQAGAVIEQTRPFSVDAKTGAFEGFQTVEANKGRVSWLTYNNPTYGSLPTALYIDAFNDGTRVQYVGNDTDVKTSSKNGVDTITLTHTKNGVELTRTFTVTAKEVTVNVVARNVTDAPSPLAIDLTAGMMSYDYELTATPKNNGYEVSVGGRYNVHTLFDDATTTATGDTLNNALAGANNASRFQTGKWENTVAPGETLEATVTFQGTASEALKDTDGDGFPDEWERNGFTSADGKEFPLHRWGADPTRPDLFLQLNWMKSEWESLGCSDKRKYAPTEEDFDKFQECANANTNVYRPSRQTLNDLVDLFDKEGYNLHIDAGVYYNNIPGLEPHGGPTEDYAEYYFAGENPAVRMIKDRDRLLGDRKNIFRVGVIGDSQAADNPSSGNALLADGAFYIAKNERMTSQEQLRNTILHEFGHNLGLTHSGSSKVKRPDSEYVPHYESVMNYLYQFSVFNYSKETATPDSTKPLPAKCTDGSVECFKGDYSIAPDWNNLDLVNGEIRKATGTSGVADEDPDESGHTHPSVSQLVALSAERNNGKAGLRMLSLKDNPSYIVANRYDSRVNVELSNLGIDLHKFTLQVNYPGGDFRREYPVEGALTENAALPIEVPITNTIGYDEAEMPIQFRVFNEEGLLVEDQTVNFSVLNYSAKDMQDLIADLEKTNPEKADQVRDILAKPDPSKPTLTQAPPIPTATNLPVLPGQRDPAITSLGPKPTTPRPTKPSKTVYTTPGPTATKPTSTVEPQASGSSGSSSGSGSGSSSSPGAIVGIIIAVLAVLGLGGAAAAYMNR</sequence>
<gene>
    <name evidence="4" type="ORF">I6L55_03155</name>
</gene>
<organism evidence="4 5">
    <name type="scientific">Corynebacterium coyleae</name>
    <dbReference type="NCBI Taxonomy" id="53374"/>
    <lineage>
        <taxon>Bacteria</taxon>
        <taxon>Bacillati</taxon>
        <taxon>Actinomycetota</taxon>
        <taxon>Actinomycetes</taxon>
        <taxon>Mycobacteriales</taxon>
        <taxon>Corynebacteriaceae</taxon>
        <taxon>Corynebacterium</taxon>
    </lineage>
</organism>
<dbReference type="Gene3D" id="3.40.390.10">
    <property type="entry name" value="Collagenase (Catalytic Domain)"/>
    <property type="match status" value="1"/>
</dbReference>
<evidence type="ECO:0000256" key="1">
    <source>
        <dbReference type="SAM" id="MobiDB-lite"/>
    </source>
</evidence>
<dbReference type="SUPFAM" id="SSF55486">
    <property type="entry name" value="Metalloproteases ('zincins'), catalytic domain"/>
    <property type="match status" value="1"/>
</dbReference>
<accession>A0ABX8KWR0</accession>
<dbReference type="RefSeq" id="WP_092100724.1">
    <property type="nucleotide sequence ID" value="NZ_CP047198.1"/>
</dbReference>
<feature type="chain" id="PRO_5046680711" evidence="3">
    <location>
        <begin position="29"/>
        <end position="813"/>
    </location>
</feature>
<evidence type="ECO:0000313" key="4">
    <source>
        <dbReference type="EMBL" id="QXB19096.1"/>
    </source>
</evidence>
<feature type="compositionally biased region" description="Low complexity" evidence="1">
    <location>
        <begin position="769"/>
        <end position="785"/>
    </location>
</feature>
<evidence type="ECO:0000256" key="2">
    <source>
        <dbReference type="SAM" id="Phobius"/>
    </source>
</evidence>
<dbReference type="InterPro" id="IPR024079">
    <property type="entry name" value="MetalloPept_cat_dom_sf"/>
</dbReference>
<feature type="signal peptide" evidence="3">
    <location>
        <begin position="1"/>
        <end position="28"/>
    </location>
</feature>
<dbReference type="EMBL" id="CP077302">
    <property type="protein sequence ID" value="QXB19096.1"/>
    <property type="molecule type" value="Genomic_DNA"/>
</dbReference>
<dbReference type="Proteomes" id="UP000683520">
    <property type="component" value="Chromosome"/>
</dbReference>
<keyword evidence="3" id="KW-0732">Signal</keyword>